<protein>
    <submittedName>
        <fullName evidence="1">Uncharacterized protein</fullName>
    </submittedName>
</protein>
<name>A0A4R6LEW3_9FIRM</name>
<gene>
    <name evidence="1" type="ORF">DFR79_13241</name>
</gene>
<dbReference type="EMBL" id="SNWX01000032">
    <property type="protein sequence ID" value="TDO77709.1"/>
    <property type="molecule type" value="Genomic_DNA"/>
</dbReference>
<dbReference type="RefSeq" id="WP_133516089.1">
    <property type="nucleotide sequence ID" value="NZ_SNWX01000032.1"/>
</dbReference>
<proteinExistence type="predicted"/>
<dbReference type="AlphaFoldDB" id="A0A4R6LEW3"/>
<dbReference type="Proteomes" id="UP000295064">
    <property type="component" value="Unassembled WGS sequence"/>
</dbReference>
<organism evidence="1 2">
    <name type="scientific">Halanaerobium saccharolyticum</name>
    <dbReference type="NCBI Taxonomy" id="43595"/>
    <lineage>
        <taxon>Bacteria</taxon>
        <taxon>Bacillati</taxon>
        <taxon>Bacillota</taxon>
        <taxon>Clostridia</taxon>
        <taxon>Halanaerobiales</taxon>
        <taxon>Halanaerobiaceae</taxon>
        <taxon>Halanaerobium</taxon>
    </lineage>
</organism>
<evidence type="ECO:0000313" key="2">
    <source>
        <dbReference type="Proteomes" id="UP000295064"/>
    </source>
</evidence>
<evidence type="ECO:0000313" key="1">
    <source>
        <dbReference type="EMBL" id="TDO77709.1"/>
    </source>
</evidence>
<accession>A0A4R6LEW3</accession>
<comment type="caution">
    <text evidence="1">The sequence shown here is derived from an EMBL/GenBank/DDBJ whole genome shotgun (WGS) entry which is preliminary data.</text>
</comment>
<sequence>MNFELYDFLKENNCDLRFDPMDIFNQMTVLIRPCNLKDFLETIPQYFLETGIFEDDVDLCSDGTVIFNLEKILREGEYDIDKFILLALGDNDV</sequence>
<reference evidence="1 2" key="1">
    <citation type="submission" date="2019-03" db="EMBL/GenBank/DDBJ databases">
        <title>Subsurface microbial communities from deep shales in Ohio and West Virginia, USA.</title>
        <authorList>
            <person name="Wrighton K."/>
        </authorList>
    </citation>
    <scope>NUCLEOTIDE SEQUENCE [LARGE SCALE GENOMIC DNA]</scope>
    <source>
        <strain evidence="1 2">MA284_T2</strain>
    </source>
</reference>